<name>E3NWF5_CAERE</name>
<dbReference type="RefSeq" id="XP_003087266.2">
    <property type="nucleotide sequence ID" value="XM_003087218.2"/>
</dbReference>
<reference evidence="2" key="1">
    <citation type="submission" date="2007-07" db="EMBL/GenBank/DDBJ databases">
        <title>PCAP assembly of the Caenorhabditis remanei genome.</title>
        <authorList>
            <consortium name="The Caenorhabditis remanei Sequencing Consortium"/>
            <person name="Wilson R.K."/>
        </authorList>
    </citation>
    <scope>NUCLEOTIDE SEQUENCE [LARGE SCALE GENOMIC DNA]</scope>
    <source>
        <strain evidence="2">PB4641</strain>
    </source>
</reference>
<dbReference type="InParanoid" id="E3NWF5"/>
<evidence type="ECO:0000313" key="3">
    <source>
        <dbReference type="Proteomes" id="UP000008281"/>
    </source>
</evidence>
<dbReference type="InterPro" id="IPR001810">
    <property type="entry name" value="F-box_dom"/>
</dbReference>
<gene>
    <name evidence="2" type="ORF">CRE_01520</name>
</gene>
<dbReference type="PANTHER" id="PTHR21503">
    <property type="entry name" value="F-BOX-CONTAINING HYPOTHETICAL PROTEIN C.ELEGANS"/>
    <property type="match status" value="1"/>
</dbReference>
<evidence type="ECO:0000259" key="1">
    <source>
        <dbReference type="PROSITE" id="PS50181"/>
    </source>
</evidence>
<protein>
    <recommendedName>
        <fullName evidence="1">F-box domain-containing protein</fullName>
    </recommendedName>
</protein>
<keyword evidence="3" id="KW-1185">Reference proteome</keyword>
<dbReference type="Pfam" id="PF07735">
    <property type="entry name" value="FBA_2"/>
    <property type="match status" value="1"/>
</dbReference>
<evidence type="ECO:0000313" key="2">
    <source>
        <dbReference type="EMBL" id="EFP02264.1"/>
    </source>
</evidence>
<dbReference type="AlphaFoldDB" id="E3NWF5"/>
<proteinExistence type="predicted"/>
<dbReference type="Proteomes" id="UP000008281">
    <property type="component" value="Unassembled WGS sequence"/>
</dbReference>
<dbReference type="PANTHER" id="PTHR21503:SF8">
    <property type="entry name" value="F-BOX ASSOCIATED DOMAIN-CONTAINING PROTEIN-RELATED"/>
    <property type="match status" value="1"/>
</dbReference>
<dbReference type="PROSITE" id="PS50181">
    <property type="entry name" value="FBOX"/>
    <property type="match status" value="1"/>
</dbReference>
<accession>E3NWF5</accession>
<dbReference type="EMBL" id="DS271546">
    <property type="protein sequence ID" value="EFP02264.1"/>
    <property type="molecule type" value="Genomic_DNA"/>
</dbReference>
<organism evidence="3">
    <name type="scientific">Caenorhabditis remanei</name>
    <name type="common">Caenorhabditis vulgaris</name>
    <dbReference type="NCBI Taxonomy" id="31234"/>
    <lineage>
        <taxon>Eukaryota</taxon>
        <taxon>Metazoa</taxon>
        <taxon>Ecdysozoa</taxon>
        <taxon>Nematoda</taxon>
        <taxon>Chromadorea</taxon>
        <taxon>Rhabditida</taxon>
        <taxon>Rhabditina</taxon>
        <taxon>Rhabditomorpha</taxon>
        <taxon>Rhabditoidea</taxon>
        <taxon>Rhabditidae</taxon>
        <taxon>Peloderinae</taxon>
        <taxon>Caenorhabditis</taxon>
    </lineage>
</organism>
<feature type="domain" description="F-box" evidence="1">
    <location>
        <begin position="11"/>
        <end position="50"/>
    </location>
</feature>
<dbReference type="CTD" id="9804730"/>
<dbReference type="HOGENOM" id="CLU_028840_2_0_1"/>
<dbReference type="Pfam" id="PF00646">
    <property type="entry name" value="F-box"/>
    <property type="match status" value="1"/>
</dbReference>
<sequence>MNHPNMEVSQPFPILKLPFVALWNVIRNMGIKETVDLSFTSKRLVTIIKSIPLADPEIILVARPDEQPSFFPEEGLTTTEDVQKMIEYMGGKQGTEMGSEHSNVFTEYICALYRKDIFALQINVNTSVPVLTSCLEWMNDRQPDLNSCLISGDCNCNEMIDQFFKKREFSIRQLCLNLKLSPEIKPFNFGILETEEFVVRTMNVTDPIPNWITVDSVLTSNCIIMYIGATPFTGTDLNRIIKGWINGNNPRMEFFYVVVKQFNLRSLLDGIEFEKRETTVKRIYIPEDKHFEIQRPITKRTIVGGYDIRRSDGTVATFKVLHRPQNQGVLWFVMVVWKKTVGILMDCWSSFGL</sequence>
<dbReference type="InterPro" id="IPR012885">
    <property type="entry name" value="F-box_Sdz-33"/>
</dbReference>
<dbReference type="GeneID" id="9804730"/>
<dbReference type="OrthoDB" id="5905887at2759"/>
<dbReference type="KEGG" id="crq:GCK72_012763"/>